<dbReference type="EMBL" id="JBHSGN010000028">
    <property type="protein sequence ID" value="MFC4672834.1"/>
    <property type="molecule type" value="Genomic_DNA"/>
</dbReference>
<dbReference type="InterPro" id="IPR024361">
    <property type="entry name" value="BACON"/>
</dbReference>
<evidence type="ECO:0000313" key="3">
    <source>
        <dbReference type="Proteomes" id="UP001596023"/>
    </source>
</evidence>
<protein>
    <submittedName>
        <fullName evidence="2">BACON domain-containing protein</fullName>
    </submittedName>
</protein>
<name>A0ABV9KRU8_9BACT</name>
<feature type="domain" description="BACON" evidence="1">
    <location>
        <begin position="64"/>
        <end position="120"/>
    </location>
</feature>
<accession>A0ABV9KRU8</accession>
<organism evidence="2 3">
    <name type="scientific">Dysgonomonas termitidis</name>
    <dbReference type="NCBI Taxonomy" id="1516126"/>
    <lineage>
        <taxon>Bacteria</taxon>
        <taxon>Pseudomonadati</taxon>
        <taxon>Bacteroidota</taxon>
        <taxon>Bacteroidia</taxon>
        <taxon>Bacteroidales</taxon>
        <taxon>Dysgonomonadaceae</taxon>
        <taxon>Dysgonomonas</taxon>
    </lineage>
</organism>
<comment type="caution">
    <text evidence="2">The sequence shown here is derived from an EMBL/GenBank/DDBJ whole genome shotgun (WGS) entry which is preliminary data.</text>
</comment>
<keyword evidence="3" id="KW-1185">Reference proteome</keyword>
<dbReference type="Gene3D" id="2.60.40.10">
    <property type="entry name" value="Immunoglobulins"/>
    <property type="match status" value="1"/>
</dbReference>
<dbReference type="Pfam" id="PF13004">
    <property type="entry name" value="BACON"/>
    <property type="match status" value="1"/>
</dbReference>
<reference evidence="3" key="1">
    <citation type="journal article" date="2019" name="Int. J. Syst. Evol. Microbiol.">
        <title>The Global Catalogue of Microorganisms (GCM) 10K type strain sequencing project: providing services to taxonomists for standard genome sequencing and annotation.</title>
        <authorList>
            <consortium name="The Broad Institute Genomics Platform"/>
            <consortium name="The Broad Institute Genome Sequencing Center for Infectious Disease"/>
            <person name="Wu L."/>
            <person name="Ma J."/>
        </authorList>
    </citation>
    <scope>NUCLEOTIDE SEQUENCE [LARGE SCALE GENOMIC DNA]</scope>
    <source>
        <strain evidence="3">CCUG 66188</strain>
    </source>
</reference>
<gene>
    <name evidence="2" type="ORF">ACFO6W_03915</name>
</gene>
<evidence type="ECO:0000259" key="1">
    <source>
        <dbReference type="Pfam" id="PF13004"/>
    </source>
</evidence>
<proteinExistence type="predicted"/>
<dbReference type="RefSeq" id="WP_379994046.1">
    <property type="nucleotide sequence ID" value="NZ_JBHSGN010000028.1"/>
</dbReference>
<dbReference type="InterPro" id="IPR013783">
    <property type="entry name" value="Ig-like_fold"/>
</dbReference>
<evidence type="ECO:0000313" key="2">
    <source>
        <dbReference type="EMBL" id="MFC4672834.1"/>
    </source>
</evidence>
<dbReference type="Proteomes" id="UP001596023">
    <property type="component" value="Unassembled WGS sequence"/>
</dbReference>
<sequence>MQLFVIDENVTDVYWNASNYLAVNAPDFDFGGEARTEASTDNKITVKSTAAWTIECFEADGSTPAAGGWLSVTPASGSANDQTTPATVSVVLTANAGAVREGKIKIQSGPFTHVVTVTQSTTP</sequence>